<evidence type="ECO:0000256" key="2">
    <source>
        <dbReference type="ARBA" id="ARBA00023002"/>
    </source>
</evidence>
<keyword evidence="5" id="KW-1185">Reference proteome</keyword>
<keyword evidence="2" id="KW-0560">Oxidoreductase</keyword>
<sequence length="287" mass="31542">MIGFIGLGIMGSRMAENLLNSGYSLIVYNRTKEKAEPLLQKGAKWANSPKEAAEQSDVIFTMLANPQAVETMALKEHGFLPYLSAGKLWVDCSTVDPAFTRKMAAKCAERGIRFIDAPVAGSKLPAEKGELVFFVGGRQEDVDEIRPLLHVMGKAIHHLGENGKGTMMKLVVNLMLAEAMAAFSEAVSLGEALGFDKETVVNMLLNTPTAAPFLQGKKDYIIHNRFPAEFPLEHMHKDLHLVAQSAYERGITLPLANLAKELYGLAKQYSWGQDDFSAVYRLLSGQK</sequence>
<evidence type="ECO:0000256" key="1">
    <source>
        <dbReference type="ARBA" id="ARBA00009080"/>
    </source>
</evidence>
<dbReference type="InterPro" id="IPR051265">
    <property type="entry name" value="HIBADH-related_NP60_sf"/>
</dbReference>
<comment type="similarity">
    <text evidence="1">Belongs to the HIBADH-related family.</text>
</comment>
<dbReference type="SUPFAM" id="SSF51735">
    <property type="entry name" value="NAD(P)-binding Rossmann-fold domains"/>
    <property type="match status" value="1"/>
</dbReference>
<dbReference type="GO" id="GO:0016054">
    <property type="term" value="P:organic acid catabolic process"/>
    <property type="evidence" value="ECO:0007669"/>
    <property type="project" value="UniProtKB-ARBA"/>
</dbReference>
<dbReference type="Gene3D" id="1.10.1040.10">
    <property type="entry name" value="N-(1-d-carboxylethyl)-l-norvaline Dehydrogenase, domain 2"/>
    <property type="match status" value="1"/>
</dbReference>
<proteinExistence type="inferred from homology"/>
<dbReference type="Pfam" id="PF03446">
    <property type="entry name" value="NAD_binding_2"/>
    <property type="match status" value="1"/>
</dbReference>
<reference evidence="4 5" key="1">
    <citation type="submission" date="2017-05" db="EMBL/GenBank/DDBJ databases">
        <title>The genome sequence of Geobacillus thermocatenulatus DSM 730.</title>
        <authorList>
            <person name="Ramaloko W.T."/>
            <person name="Koen N."/>
            <person name="Polliack S."/>
            <person name="Aliyu H."/>
            <person name="Lebre P."/>
            <person name="Mohr T."/>
            <person name="Oswald F."/>
            <person name="Zwick M."/>
            <person name="Neumann A."/>
            <person name="Syldatk C."/>
            <person name="Cowan D."/>
            <person name="De Maayer P."/>
        </authorList>
    </citation>
    <scope>NUCLEOTIDE SEQUENCE [LARGE SCALE GENOMIC DNA]</scope>
    <source>
        <strain evidence="4 5">BGSC 93A1</strain>
    </source>
</reference>
<evidence type="ECO:0000313" key="5">
    <source>
        <dbReference type="Proteomes" id="UP000198378"/>
    </source>
</evidence>
<dbReference type="PIRSF" id="PIRSF000103">
    <property type="entry name" value="HIBADH"/>
    <property type="match status" value="1"/>
</dbReference>
<dbReference type="PANTHER" id="PTHR43580:SF2">
    <property type="entry name" value="CYTOKINE-LIKE NUCLEAR FACTOR N-PAC"/>
    <property type="match status" value="1"/>
</dbReference>
<dbReference type="Gene3D" id="3.40.50.720">
    <property type="entry name" value="NAD(P)-binding Rossmann-like Domain"/>
    <property type="match status" value="1"/>
</dbReference>
<dbReference type="InterPro" id="IPR015815">
    <property type="entry name" value="HIBADH-related"/>
</dbReference>
<gene>
    <name evidence="4" type="ORF">B9L19_16370</name>
</gene>
<evidence type="ECO:0000313" key="4">
    <source>
        <dbReference type="EMBL" id="OXB87014.1"/>
    </source>
</evidence>
<dbReference type="InterPro" id="IPR008927">
    <property type="entry name" value="6-PGluconate_DH-like_C_sf"/>
</dbReference>
<dbReference type="PANTHER" id="PTHR43580">
    <property type="entry name" value="OXIDOREDUCTASE GLYR1-RELATED"/>
    <property type="match status" value="1"/>
</dbReference>
<evidence type="ECO:0000256" key="3">
    <source>
        <dbReference type="ARBA" id="ARBA00023027"/>
    </source>
</evidence>
<dbReference type="InterPro" id="IPR006115">
    <property type="entry name" value="6PGDH_NADP-bd"/>
</dbReference>
<dbReference type="InterPro" id="IPR036291">
    <property type="entry name" value="NAD(P)-bd_dom_sf"/>
</dbReference>
<dbReference type="Pfam" id="PF14833">
    <property type="entry name" value="NAD_binding_11"/>
    <property type="match status" value="1"/>
</dbReference>
<keyword evidence="3" id="KW-0520">NAD</keyword>
<comment type="caution">
    <text evidence="4">The sequence shown here is derived from an EMBL/GenBank/DDBJ whole genome shotgun (WGS) entry which is preliminary data.</text>
</comment>
<dbReference type="GO" id="GO:0016491">
    <property type="term" value="F:oxidoreductase activity"/>
    <property type="evidence" value="ECO:0007669"/>
    <property type="project" value="UniProtKB-KW"/>
</dbReference>
<dbReference type="RefSeq" id="WP_047752306.1">
    <property type="nucleotide sequence ID" value="NZ_CP018058.1"/>
</dbReference>
<name>A0A226Q4X2_9BACL</name>
<dbReference type="AlphaFoldDB" id="A0A226Q4X2"/>
<dbReference type="PROSITE" id="PS00895">
    <property type="entry name" value="3_HYDROXYISOBUT_DH"/>
    <property type="match status" value="1"/>
</dbReference>
<dbReference type="InterPro" id="IPR002204">
    <property type="entry name" value="3-OH-isobutyrate_DH-rel_CS"/>
</dbReference>
<dbReference type="EMBL" id="NEWK01000002">
    <property type="protein sequence ID" value="OXB87014.1"/>
    <property type="molecule type" value="Genomic_DNA"/>
</dbReference>
<dbReference type="SUPFAM" id="SSF48179">
    <property type="entry name" value="6-phosphogluconate dehydrogenase C-terminal domain-like"/>
    <property type="match status" value="1"/>
</dbReference>
<dbReference type="InterPro" id="IPR029154">
    <property type="entry name" value="HIBADH-like_NADP-bd"/>
</dbReference>
<organism evidence="4 5">
    <name type="scientific">Geobacillus thermocatenulatus</name>
    <dbReference type="NCBI Taxonomy" id="33938"/>
    <lineage>
        <taxon>Bacteria</taxon>
        <taxon>Bacillati</taxon>
        <taxon>Bacillota</taxon>
        <taxon>Bacilli</taxon>
        <taxon>Bacillales</taxon>
        <taxon>Anoxybacillaceae</taxon>
        <taxon>Geobacillus</taxon>
        <taxon>Geobacillus thermoleovorans group</taxon>
    </lineage>
</organism>
<dbReference type="KEGG" id="gtm:GT3921_17430"/>
<dbReference type="Proteomes" id="UP000198378">
    <property type="component" value="Unassembled WGS sequence"/>
</dbReference>
<dbReference type="GO" id="GO:0051287">
    <property type="term" value="F:NAD binding"/>
    <property type="evidence" value="ECO:0007669"/>
    <property type="project" value="InterPro"/>
</dbReference>
<dbReference type="InterPro" id="IPR013328">
    <property type="entry name" value="6PGD_dom2"/>
</dbReference>
<accession>A0A226Q4X2</accession>
<dbReference type="GO" id="GO:0050661">
    <property type="term" value="F:NADP binding"/>
    <property type="evidence" value="ECO:0007669"/>
    <property type="project" value="InterPro"/>
</dbReference>
<protein>
    <submittedName>
        <fullName evidence="4">Uncharacterized protein</fullName>
    </submittedName>
</protein>